<accession>A0AAN9PCU5</accession>
<keyword evidence="2" id="KW-0150">Chloroplast</keyword>
<dbReference type="Pfam" id="PF02657">
    <property type="entry name" value="SufE"/>
    <property type="match status" value="1"/>
</dbReference>
<evidence type="ECO:0000313" key="7">
    <source>
        <dbReference type="EMBL" id="KAK7292742.1"/>
    </source>
</evidence>
<evidence type="ECO:0000256" key="4">
    <source>
        <dbReference type="ARBA" id="ARBA00022946"/>
    </source>
</evidence>
<evidence type="ECO:0000256" key="2">
    <source>
        <dbReference type="ARBA" id="ARBA00022528"/>
    </source>
</evidence>
<evidence type="ECO:0000256" key="5">
    <source>
        <dbReference type="SAM" id="MobiDB-lite"/>
    </source>
</evidence>
<proteinExistence type="predicted"/>
<feature type="compositionally biased region" description="Low complexity" evidence="5">
    <location>
        <begin position="248"/>
        <end position="265"/>
    </location>
</feature>
<dbReference type="Gene3D" id="3.30.300.90">
    <property type="entry name" value="BolA-like"/>
    <property type="match status" value="1"/>
</dbReference>
<reference evidence="7 8" key="1">
    <citation type="submission" date="2024-01" db="EMBL/GenBank/DDBJ databases">
        <title>The genomes of 5 underutilized Papilionoideae crops provide insights into root nodulation and disease resistance.</title>
        <authorList>
            <person name="Yuan L."/>
        </authorList>
    </citation>
    <scope>NUCLEOTIDE SEQUENCE [LARGE SCALE GENOMIC DNA]</scope>
    <source>
        <strain evidence="7">LY-2023</strain>
        <tissue evidence="7">Leaf</tissue>
    </source>
</reference>
<dbReference type="InterPro" id="IPR003808">
    <property type="entry name" value="Fe-S_metab-assoc_dom"/>
</dbReference>
<dbReference type="PANTHER" id="PTHR46230:SF3">
    <property type="entry name" value="SUFE-LIKE PROTEIN 1, CHLOROPLASTIC_MITOCHONDRIAL"/>
    <property type="match status" value="1"/>
</dbReference>
<comment type="caution">
    <text evidence="7">The sequence shown here is derived from an EMBL/GenBank/DDBJ whole genome shotgun (WGS) entry which is preliminary data.</text>
</comment>
<feature type="domain" description="Fe-S metabolism associated" evidence="6">
    <location>
        <begin position="93"/>
        <end position="211"/>
    </location>
</feature>
<name>A0AAN9PCU5_CLITE</name>
<dbReference type="InterPro" id="IPR002634">
    <property type="entry name" value="BolA"/>
</dbReference>
<dbReference type="GO" id="GO:0009507">
    <property type="term" value="C:chloroplast"/>
    <property type="evidence" value="ECO:0007669"/>
    <property type="project" value="UniProtKB-SubCell"/>
</dbReference>
<dbReference type="FunFam" id="3.30.300.90:FF:000004">
    <property type="entry name" value="SufE-like protein, chloroplastic"/>
    <property type="match status" value="1"/>
</dbReference>
<evidence type="ECO:0000256" key="3">
    <source>
        <dbReference type="ARBA" id="ARBA00022640"/>
    </source>
</evidence>
<protein>
    <recommendedName>
        <fullName evidence="6">Fe-S metabolism associated domain-containing protein</fullName>
    </recommendedName>
</protein>
<dbReference type="Pfam" id="PF01722">
    <property type="entry name" value="BolA"/>
    <property type="match status" value="1"/>
</dbReference>
<dbReference type="SUPFAM" id="SSF82649">
    <property type="entry name" value="SufE/NifU"/>
    <property type="match status" value="1"/>
</dbReference>
<dbReference type="Gene3D" id="3.90.1010.10">
    <property type="match status" value="1"/>
</dbReference>
<evidence type="ECO:0000259" key="6">
    <source>
        <dbReference type="Pfam" id="PF02657"/>
    </source>
</evidence>
<keyword evidence="3" id="KW-0934">Plastid</keyword>
<comment type="subcellular location">
    <subcellularLocation>
        <location evidence="1">Plastid</location>
        <location evidence="1">Chloroplast</location>
    </subcellularLocation>
</comment>
<dbReference type="PANTHER" id="PTHR46230">
    <property type="match status" value="1"/>
</dbReference>
<dbReference type="SUPFAM" id="SSF82657">
    <property type="entry name" value="BolA-like"/>
    <property type="match status" value="1"/>
</dbReference>
<dbReference type="AlphaFoldDB" id="A0AAN9PCU5"/>
<feature type="region of interest" description="Disordered" evidence="5">
    <location>
        <begin position="228"/>
        <end position="265"/>
    </location>
</feature>
<keyword evidence="4" id="KW-0809">Transit peptide</keyword>
<sequence>MAVTATMATNSIASCSLRLLTTRIPLSLNDKHPLRKTSSFLLPHTPKPFISFKPISFERLPTKSSSSSSSSSPSTSLQPIEELPPKLQEIVRLFQSVKEPKAKYEQLLFYGKNLKPLDSQFKNNDNKVQGCVSQVWVRAYLDTDKNVVYEADSDSVLTKGLAALLVQGFSGRPVQEIIRVTPDFVTLLGLQQSLTPSRNNGFLNMLKLMQRKALMLYVEAEKGTELGHSKGDTFVENSSGGHEDDGSVEPSVSESSSSGVGLISGVDGELVGRGRRIREKLEKELDPVELEVEDVSYQHAGHGGVRGSDGETHFNLKVVSKEFEGKSLVKRHRLVYSLLQEELQSGLHALSIVAKTPSEVGEGNSIIRKQKDDYVASTYNLSECLIVCIIWFPVKVDCSIEIGEKFPESKDFAVILSSNTGNNAPWEIKDSNIVLKFVLKRLCYLDSSGNHIDFLEVYEIRKHPLWFSTLQYCCLACT</sequence>
<organism evidence="7 8">
    <name type="scientific">Clitoria ternatea</name>
    <name type="common">Butterfly pea</name>
    <dbReference type="NCBI Taxonomy" id="43366"/>
    <lineage>
        <taxon>Eukaryota</taxon>
        <taxon>Viridiplantae</taxon>
        <taxon>Streptophyta</taxon>
        <taxon>Embryophyta</taxon>
        <taxon>Tracheophyta</taxon>
        <taxon>Spermatophyta</taxon>
        <taxon>Magnoliopsida</taxon>
        <taxon>eudicotyledons</taxon>
        <taxon>Gunneridae</taxon>
        <taxon>Pentapetalae</taxon>
        <taxon>rosids</taxon>
        <taxon>fabids</taxon>
        <taxon>Fabales</taxon>
        <taxon>Fabaceae</taxon>
        <taxon>Papilionoideae</taxon>
        <taxon>50 kb inversion clade</taxon>
        <taxon>NPAAA clade</taxon>
        <taxon>indigoferoid/millettioid clade</taxon>
        <taxon>Phaseoleae</taxon>
        <taxon>Clitoria</taxon>
    </lineage>
</organism>
<dbReference type="GO" id="GO:0016226">
    <property type="term" value="P:iron-sulfur cluster assembly"/>
    <property type="evidence" value="ECO:0007669"/>
    <property type="project" value="TreeGrafter"/>
</dbReference>
<dbReference type="InterPro" id="IPR036065">
    <property type="entry name" value="BolA-like_sf"/>
</dbReference>
<evidence type="ECO:0000256" key="1">
    <source>
        <dbReference type="ARBA" id="ARBA00004229"/>
    </source>
</evidence>
<dbReference type="EMBL" id="JAYKXN010000004">
    <property type="protein sequence ID" value="KAK7292742.1"/>
    <property type="molecule type" value="Genomic_DNA"/>
</dbReference>
<dbReference type="Proteomes" id="UP001359559">
    <property type="component" value="Unassembled WGS sequence"/>
</dbReference>
<gene>
    <name evidence="7" type="ORF">RJT34_15594</name>
</gene>
<evidence type="ECO:0000313" key="8">
    <source>
        <dbReference type="Proteomes" id="UP001359559"/>
    </source>
</evidence>
<keyword evidence="8" id="KW-1185">Reference proteome</keyword>